<dbReference type="AlphaFoldDB" id="A0AA39X4Y9"/>
<comment type="caution">
    <text evidence="1">The sequence shown here is derived from an EMBL/GenBank/DDBJ whole genome shotgun (WGS) entry which is preliminary data.</text>
</comment>
<reference evidence="1" key="1">
    <citation type="submission" date="2023-06" db="EMBL/GenBank/DDBJ databases">
        <title>Genome-scale phylogeny and comparative genomics of the fungal order Sordariales.</title>
        <authorList>
            <consortium name="Lawrence Berkeley National Laboratory"/>
            <person name="Hensen N."/>
            <person name="Bonometti L."/>
            <person name="Westerberg I."/>
            <person name="Brannstrom I.O."/>
            <person name="Guillou S."/>
            <person name="Cros-Aarteil S."/>
            <person name="Calhoun S."/>
            <person name="Haridas S."/>
            <person name="Kuo A."/>
            <person name="Mondo S."/>
            <person name="Pangilinan J."/>
            <person name="Riley R."/>
            <person name="Labutti K."/>
            <person name="Andreopoulos B."/>
            <person name="Lipzen A."/>
            <person name="Chen C."/>
            <person name="Yanf M."/>
            <person name="Daum C."/>
            <person name="Ng V."/>
            <person name="Clum A."/>
            <person name="Steindorff A."/>
            <person name="Ohm R."/>
            <person name="Martin F."/>
            <person name="Silar P."/>
            <person name="Natvig D."/>
            <person name="Lalanne C."/>
            <person name="Gautier V."/>
            <person name="Ament-Velasquez S.L."/>
            <person name="Kruys A."/>
            <person name="Hutchinson M.I."/>
            <person name="Powell A.J."/>
            <person name="Barry K."/>
            <person name="Miller A.N."/>
            <person name="Grigoriev I.V."/>
            <person name="Debuchy R."/>
            <person name="Gladieux P."/>
            <person name="Thoren M.H."/>
            <person name="Johannesson H."/>
        </authorList>
    </citation>
    <scope>NUCLEOTIDE SEQUENCE</scope>
    <source>
        <strain evidence="1">CBS 606.72</strain>
    </source>
</reference>
<accession>A0AA39X4Y9</accession>
<sequence length="452" mass="51117">MLSKKLDRVTSTKMYKTRFRRWGLWKHCCPSTSGSDDRGRIQQALTRRHRTRAPNEWRDEELLYRTIRDYYDGAFWSRRWASDFGGSTLSAEGTGELAIQRTKDAFRLGDENYVRFRAAALLIERPSHGNNNGKAGDFAQGVRLMRICFAELSRVLLAGPDTMESPTMVIWLMYIMVLFRESSARDFRPVEVQLLGHMRGLTSSEGSTSENRARHPTAGLWRALSLAGSTGGGSRFASDRHFINKCAAIALDRFSHHIGYFHPWTVDLRGFAIGLLRPNGTGPAEEKTARFMELLRELEAETGGVYDMRHINAICCWASHYRHHGVRPENPDLSALGEGISMLEGVLDDPGKRPAVEKFPDGAFNMHSLLARMHQELRRYDVAERYMRRGVELAMRARDHTGEDGDLFEGLNGLEVILRAQGKAAEADAVQEDRKRLVIETLESVGEKEDSA</sequence>
<evidence type="ECO:0000313" key="1">
    <source>
        <dbReference type="EMBL" id="KAK0627363.1"/>
    </source>
</evidence>
<proteinExistence type="predicted"/>
<evidence type="ECO:0000313" key="2">
    <source>
        <dbReference type="Proteomes" id="UP001175000"/>
    </source>
</evidence>
<dbReference type="EMBL" id="JAULSU010000002">
    <property type="protein sequence ID" value="KAK0627363.1"/>
    <property type="molecule type" value="Genomic_DNA"/>
</dbReference>
<protein>
    <submittedName>
        <fullName evidence="1">Uncharacterized protein</fullName>
    </submittedName>
</protein>
<dbReference type="Proteomes" id="UP001175000">
    <property type="component" value="Unassembled WGS sequence"/>
</dbReference>
<organism evidence="1 2">
    <name type="scientific">Immersiella caudata</name>
    <dbReference type="NCBI Taxonomy" id="314043"/>
    <lineage>
        <taxon>Eukaryota</taxon>
        <taxon>Fungi</taxon>
        <taxon>Dikarya</taxon>
        <taxon>Ascomycota</taxon>
        <taxon>Pezizomycotina</taxon>
        <taxon>Sordariomycetes</taxon>
        <taxon>Sordariomycetidae</taxon>
        <taxon>Sordariales</taxon>
        <taxon>Lasiosphaeriaceae</taxon>
        <taxon>Immersiella</taxon>
    </lineage>
</organism>
<keyword evidence="2" id="KW-1185">Reference proteome</keyword>
<name>A0AA39X4Y9_9PEZI</name>
<gene>
    <name evidence="1" type="ORF">B0T14DRAFT_563172</name>
</gene>